<dbReference type="EMBL" id="CP032427">
    <property type="protein sequence ID" value="AYC39589.1"/>
    <property type="molecule type" value="Genomic_DNA"/>
</dbReference>
<keyword evidence="4" id="KW-1185">Reference proteome</keyword>
<evidence type="ECO:0000313" key="4">
    <source>
        <dbReference type="Proteomes" id="UP000054375"/>
    </source>
</evidence>
<dbReference type="Proteomes" id="UP000054375">
    <property type="component" value="Unassembled WGS sequence"/>
</dbReference>
<accession>A0A117PA63</accession>
<reference evidence="3 4" key="1">
    <citation type="submission" date="2015-10" db="EMBL/GenBank/DDBJ databases">
        <title>Draft genome sequence of Streptomyces griseorubiginosus DSM 40469, type strain for the species Streptomyces griseorubiginosus.</title>
        <authorList>
            <person name="Ruckert C."/>
            <person name="Winkler A."/>
            <person name="Kalinowski J."/>
            <person name="Kampfer P."/>
            <person name="Glaeser S."/>
        </authorList>
    </citation>
    <scope>NUCLEOTIDE SEQUENCE [LARGE SCALE GENOMIC DNA]</scope>
    <source>
        <strain evidence="3 4">DSM 40469</strain>
    </source>
</reference>
<sequence length="206" mass="21184">MEGTDPVNKKLAAALSGGAVLVLALSGCGGGEKDNKELDAWAKKVCDLVPAQNKKITAAYDAITKAAEDTESTPAELQKADSQAFQDLADGYKARATVIQGAGAPPGAEDGAKKLQNAVNQLSALSAAYGDMKTQVDKLDTKDQAKFATGLKDVSAEMQKVETQRQTALNALKELESGDTKQALADQPGCKQSSGSPAASAPATDS</sequence>
<accession>A0A117QZ84</accession>
<dbReference type="KEGG" id="sge:DWG14_03830"/>
<dbReference type="OrthoDB" id="4350650at2"/>
<evidence type="ECO:0000313" key="3">
    <source>
        <dbReference type="EMBL" id="KUN62411.1"/>
    </source>
</evidence>
<dbReference type="Proteomes" id="UP000265765">
    <property type="component" value="Chromosome"/>
</dbReference>
<feature type="compositionally biased region" description="Low complexity" evidence="1">
    <location>
        <begin position="193"/>
        <end position="206"/>
    </location>
</feature>
<dbReference type="RefSeq" id="WP_062026046.1">
    <property type="nucleotide sequence ID" value="NZ_CP032427.1"/>
</dbReference>
<evidence type="ECO:0000313" key="5">
    <source>
        <dbReference type="Proteomes" id="UP000265765"/>
    </source>
</evidence>
<dbReference type="AlphaFoldDB" id="A0A117PA63"/>
<dbReference type="EMBL" id="LMWV01000025">
    <property type="protein sequence ID" value="KUN62411.1"/>
    <property type="molecule type" value="Genomic_DNA"/>
</dbReference>
<name>A0A117PA63_9ACTN</name>
<organism evidence="3 4">
    <name type="scientific">Streptomyces griseorubiginosus</name>
    <dbReference type="NCBI Taxonomy" id="67304"/>
    <lineage>
        <taxon>Bacteria</taxon>
        <taxon>Bacillati</taxon>
        <taxon>Actinomycetota</taxon>
        <taxon>Actinomycetes</taxon>
        <taxon>Kitasatosporales</taxon>
        <taxon>Streptomycetaceae</taxon>
        <taxon>Streptomyces</taxon>
    </lineage>
</organism>
<dbReference type="GeneID" id="91282742"/>
<protein>
    <submittedName>
        <fullName evidence="3">Small secreted protein</fullName>
    </submittedName>
</protein>
<proteinExistence type="predicted"/>
<evidence type="ECO:0000313" key="2">
    <source>
        <dbReference type="EMBL" id="AYC39589.1"/>
    </source>
</evidence>
<gene>
    <name evidence="3" type="ORF">AQJ54_31395</name>
    <name evidence="2" type="ORF">DWG14_03830</name>
</gene>
<feature type="region of interest" description="Disordered" evidence="1">
    <location>
        <begin position="174"/>
        <end position="206"/>
    </location>
</feature>
<evidence type="ECO:0000256" key="1">
    <source>
        <dbReference type="SAM" id="MobiDB-lite"/>
    </source>
</evidence>
<reference evidence="2 5" key="2">
    <citation type="submission" date="2018-09" db="EMBL/GenBank/DDBJ databases">
        <title>Production of Trimethoprim by Streptomyces sp. 3E-1.</title>
        <authorList>
            <person name="Kang H.J."/>
            <person name="Kim S.B."/>
        </authorList>
    </citation>
    <scope>NUCLEOTIDE SEQUENCE [LARGE SCALE GENOMIC DNA]</scope>
    <source>
        <strain evidence="2 5">3E-1</strain>
    </source>
</reference>